<gene>
    <name evidence="2" type="ORF">SCHCODRAFT_254981</name>
</gene>
<dbReference type="EMBL" id="GL377302">
    <property type="protein sequence ID" value="EFJ03026.1"/>
    <property type="molecule type" value="Genomic_DNA"/>
</dbReference>
<accession>D8PQ04</accession>
<feature type="compositionally biased region" description="Polar residues" evidence="1">
    <location>
        <begin position="50"/>
        <end position="69"/>
    </location>
</feature>
<dbReference type="RefSeq" id="XP_003037928.1">
    <property type="nucleotide sequence ID" value="XM_003037882.1"/>
</dbReference>
<protein>
    <submittedName>
        <fullName evidence="2">Uncharacterized protein</fullName>
    </submittedName>
</protein>
<dbReference type="KEGG" id="scm:SCHCO_02538706"/>
<dbReference type="InParanoid" id="D8PQ04"/>
<dbReference type="GeneID" id="9587835"/>
<dbReference type="VEuPathDB" id="FungiDB:SCHCODRAFT_02538706"/>
<dbReference type="AlphaFoldDB" id="D8PQ04"/>
<reference evidence="2 3" key="1">
    <citation type="journal article" date="2010" name="Nat. Biotechnol.">
        <title>Genome sequence of the model mushroom Schizophyllum commune.</title>
        <authorList>
            <person name="Ohm R.A."/>
            <person name="de Jong J.F."/>
            <person name="Lugones L.G."/>
            <person name="Aerts A."/>
            <person name="Kothe E."/>
            <person name="Stajich J.E."/>
            <person name="de Vries R.P."/>
            <person name="Record E."/>
            <person name="Levasseur A."/>
            <person name="Baker S.E."/>
            <person name="Bartholomew K.A."/>
            <person name="Coutinho P.M."/>
            <person name="Erdmann S."/>
            <person name="Fowler T.J."/>
            <person name="Gathman A.C."/>
            <person name="Lombard V."/>
            <person name="Henrissat B."/>
            <person name="Knabe N."/>
            <person name="Kuees U."/>
            <person name="Lilly W.W."/>
            <person name="Lindquist E."/>
            <person name="Lucas S."/>
            <person name="Magnuson J.K."/>
            <person name="Piumi F."/>
            <person name="Raudaskoski M."/>
            <person name="Salamov A."/>
            <person name="Schmutz J."/>
            <person name="Schwarze F.W.M.R."/>
            <person name="vanKuyk P.A."/>
            <person name="Horton J.S."/>
            <person name="Grigoriev I.V."/>
            <person name="Woesten H.A.B."/>
        </authorList>
    </citation>
    <scope>NUCLEOTIDE SEQUENCE [LARGE SCALE GENOMIC DNA]</scope>
    <source>
        <strain evidence="3">H4-8 / FGSC 9210</strain>
    </source>
</reference>
<dbReference type="OMA" id="LRDEACY"/>
<feature type="compositionally biased region" description="Pro residues" evidence="1">
    <location>
        <begin position="217"/>
        <end position="230"/>
    </location>
</feature>
<feature type="compositionally biased region" description="Pro residues" evidence="1">
    <location>
        <begin position="193"/>
        <end position="209"/>
    </location>
</feature>
<organism evidence="3">
    <name type="scientific">Schizophyllum commune (strain H4-8 / FGSC 9210)</name>
    <name type="common">Split gill fungus</name>
    <dbReference type="NCBI Taxonomy" id="578458"/>
    <lineage>
        <taxon>Eukaryota</taxon>
        <taxon>Fungi</taxon>
        <taxon>Dikarya</taxon>
        <taxon>Basidiomycota</taxon>
        <taxon>Agaricomycotina</taxon>
        <taxon>Agaricomycetes</taxon>
        <taxon>Agaricomycetidae</taxon>
        <taxon>Agaricales</taxon>
        <taxon>Schizophyllaceae</taxon>
        <taxon>Schizophyllum</taxon>
    </lineage>
</organism>
<dbReference type="InterPro" id="IPR011333">
    <property type="entry name" value="SKP1/BTB/POZ_sf"/>
</dbReference>
<evidence type="ECO:0000313" key="2">
    <source>
        <dbReference type="EMBL" id="EFJ03026.1"/>
    </source>
</evidence>
<feature type="region of interest" description="Disordered" evidence="1">
    <location>
        <begin position="472"/>
        <end position="535"/>
    </location>
</feature>
<evidence type="ECO:0000256" key="1">
    <source>
        <dbReference type="SAM" id="MobiDB-lite"/>
    </source>
</evidence>
<evidence type="ECO:0000313" key="3">
    <source>
        <dbReference type="Proteomes" id="UP000007431"/>
    </source>
</evidence>
<feature type="compositionally biased region" description="Pro residues" evidence="1">
    <location>
        <begin position="525"/>
        <end position="535"/>
    </location>
</feature>
<name>D8PQ04_SCHCM</name>
<keyword evidence="3" id="KW-1185">Reference proteome</keyword>
<dbReference type="eggNOG" id="ENOG502SJNW">
    <property type="taxonomic scope" value="Eukaryota"/>
</dbReference>
<proteinExistence type="predicted"/>
<dbReference type="HOGENOM" id="CLU_548729_0_0_1"/>
<feature type="compositionally biased region" description="Polar residues" evidence="1">
    <location>
        <begin position="112"/>
        <end position="124"/>
    </location>
</feature>
<dbReference type="OrthoDB" id="3363734at2759"/>
<feature type="region of interest" description="Disordered" evidence="1">
    <location>
        <begin position="1"/>
        <end position="230"/>
    </location>
</feature>
<sequence length="535" mass="58259">MSTTSPPRSASARPDEWQPGGFATKHGFSSATDLPMAPRTMPTKGHKTRPSITNPMGWLSRSTTNTSISPGRHRGEDKSERSIEHGSERGRLGGGAIIVGTPEEALQKTHVRLQSEQLSRQSEPLSELGKQLALRRKYSSRNEKGHETSISPRKAQTPLPPLPYEEGEDADLYVEEEAAEEEDDQDHTMRSRPPMPVRPVPSPALPPTPFTRSESPVPGPSSPRPLLKPAPAPLLVTSESVTPPLPSAVPLPEAPIFKPVLVSELSGSPSTTDLGRVIVTLETCTKTYRTTAQTLMSRPSNLATYVESLLPKRERTDSASVYSDDMSTYRNHLTSMGLVREVASHVHIFLDRPSSPYEHILAYLRTPEAEPGGPPETLPRGVLSQPSPRAELDALLDLRDEALYLDLEPLYKLCVDEIRHMHRQQPTRTHQRGGSNASATMIGSHQSLHASVHSLPALAEKSGLERMGLGFTTVRDERTPDAGVKSPPPPSEGSRYPASPRSSTGHRSRSSNGPPPRSSSKPPTIRTPPPPAGWI</sequence>
<dbReference type="Proteomes" id="UP000007431">
    <property type="component" value="Unassembled WGS sequence"/>
</dbReference>
<feature type="compositionally biased region" description="Basic and acidic residues" evidence="1">
    <location>
        <begin position="73"/>
        <end position="91"/>
    </location>
</feature>
<dbReference type="Gene3D" id="3.30.710.10">
    <property type="entry name" value="Potassium Channel Kv1.1, Chain A"/>
    <property type="match status" value="1"/>
</dbReference>
<feature type="compositionally biased region" description="Acidic residues" evidence="1">
    <location>
        <begin position="165"/>
        <end position="185"/>
    </location>
</feature>